<dbReference type="InterPro" id="IPR019422">
    <property type="entry name" value="7TM_GPCR_serpentine_rcpt_Srh"/>
</dbReference>
<reference evidence="3" key="1">
    <citation type="submission" date="2022-11" db="UniProtKB">
        <authorList>
            <consortium name="WormBaseParasite"/>
        </authorList>
    </citation>
    <scope>IDENTIFICATION</scope>
</reference>
<sequence>MPVPLFPIFGGYNGGIVRLDSLEVNYVIFLGCLALFVNLLLAFFNFLFYQVLSMRPKIRSTLGSSTRRYLAYYITTYLCFTTALLTPVWLARTDAYTLESFNKSPTSSLWVLFYMEETFGFDFVSSSSTRLTVFMIILGVELSIYLMAVVSLNAYAWYSLKQTNGVLTAKVLALQRMLYRSFCIQSIFSLLSFFMPVMIVVIVLLTPPRPVSSFRFVVGMVFVDLISLYAPIGSLMAIVTIRPYRVYVIDLIFGTRQVHPVTMVAKLNIEISKNIVRK</sequence>
<feature type="transmembrane region" description="Helical" evidence="1">
    <location>
        <begin position="131"/>
        <end position="158"/>
    </location>
</feature>
<keyword evidence="2" id="KW-1185">Reference proteome</keyword>
<feature type="transmembrane region" description="Helical" evidence="1">
    <location>
        <begin position="70"/>
        <end position="90"/>
    </location>
</feature>
<dbReference type="Pfam" id="PF10318">
    <property type="entry name" value="7TM_GPCR_Srh"/>
    <property type="match status" value="1"/>
</dbReference>
<dbReference type="Proteomes" id="UP000887540">
    <property type="component" value="Unplaced"/>
</dbReference>
<dbReference type="AlphaFoldDB" id="A0A914E3B7"/>
<feature type="transmembrane region" description="Helical" evidence="1">
    <location>
        <begin position="216"/>
        <end position="239"/>
    </location>
</feature>
<keyword evidence="1" id="KW-0472">Membrane</keyword>
<feature type="transmembrane region" description="Helical" evidence="1">
    <location>
        <begin position="26"/>
        <end position="49"/>
    </location>
</feature>
<protein>
    <submittedName>
        <fullName evidence="3">G protein-coupled receptor</fullName>
    </submittedName>
</protein>
<keyword evidence="1" id="KW-0812">Transmembrane</keyword>
<dbReference type="WBParaSite" id="ACRNAN_scaffold5429.g21122.t1">
    <property type="protein sequence ID" value="ACRNAN_scaffold5429.g21122.t1"/>
    <property type="gene ID" value="ACRNAN_scaffold5429.g21122"/>
</dbReference>
<feature type="transmembrane region" description="Helical" evidence="1">
    <location>
        <begin position="178"/>
        <end position="204"/>
    </location>
</feature>
<proteinExistence type="predicted"/>
<evidence type="ECO:0000313" key="2">
    <source>
        <dbReference type="Proteomes" id="UP000887540"/>
    </source>
</evidence>
<organism evidence="2 3">
    <name type="scientific">Acrobeloides nanus</name>
    <dbReference type="NCBI Taxonomy" id="290746"/>
    <lineage>
        <taxon>Eukaryota</taxon>
        <taxon>Metazoa</taxon>
        <taxon>Ecdysozoa</taxon>
        <taxon>Nematoda</taxon>
        <taxon>Chromadorea</taxon>
        <taxon>Rhabditida</taxon>
        <taxon>Tylenchina</taxon>
        <taxon>Cephalobomorpha</taxon>
        <taxon>Cephaloboidea</taxon>
        <taxon>Cephalobidae</taxon>
        <taxon>Acrobeloides</taxon>
    </lineage>
</organism>
<accession>A0A914E3B7</accession>
<evidence type="ECO:0000313" key="3">
    <source>
        <dbReference type="WBParaSite" id="ACRNAN_scaffold5429.g21122.t1"/>
    </source>
</evidence>
<name>A0A914E3B7_9BILA</name>
<evidence type="ECO:0000256" key="1">
    <source>
        <dbReference type="SAM" id="Phobius"/>
    </source>
</evidence>
<keyword evidence="1" id="KW-1133">Transmembrane helix</keyword>